<keyword evidence="2" id="KW-1185">Reference proteome</keyword>
<accession>A0A5B7ERE1</accession>
<comment type="caution">
    <text evidence="1">The sequence shown here is derived from an EMBL/GenBank/DDBJ whole genome shotgun (WGS) entry which is preliminary data.</text>
</comment>
<evidence type="ECO:0000313" key="2">
    <source>
        <dbReference type="Proteomes" id="UP000324222"/>
    </source>
</evidence>
<name>A0A5B7ERE1_PORTR</name>
<proteinExistence type="predicted"/>
<protein>
    <submittedName>
        <fullName evidence="1">Uncharacterized protein</fullName>
    </submittedName>
</protein>
<dbReference type="EMBL" id="VSRR010003586">
    <property type="protein sequence ID" value="MPC36712.1"/>
    <property type="molecule type" value="Genomic_DNA"/>
</dbReference>
<gene>
    <name evidence="1" type="ORF">E2C01_030181</name>
</gene>
<sequence>MMVSVQSSRRGTDSVIEEDGIVISLLDVGKQLCCAIEMSCQGPVAEGVVPLLFCMCLLPHATPASAQLHTERPQLSGRICREWRRWLPWASLSGQTVSDHCL</sequence>
<dbReference type="Proteomes" id="UP000324222">
    <property type="component" value="Unassembled WGS sequence"/>
</dbReference>
<dbReference type="AlphaFoldDB" id="A0A5B7ERE1"/>
<reference evidence="1 2" key="1">
    <citation type="submission" date="2019-05" db="EMBL/GenBank/DDBJ databases">
        <title>Another draft genome of Portunus trituberculatus and its Hox gene families provides insights of decapod evolution.</title>
        <authorList>
            <person name="Jeong J.-H."/>
            <person name="Song I."/>
            <person name="Kim S."/>
            <person name="Choi T."/>
            <person name="Kim D."/>
            <person name="Ryu S."/>
            <person name="Kim W."/>
        </authorList>
    </citation>
    <scope>NUCLEOTIDE SEQUENCE [LARGE SCALE GENOMIC DNA]</scope>
    <source>
        <tissue evidence="1">Muscle</tissue>
    </source>
</reference>
<evidence type="ECO:0000313" key="1">
    <source>
        <dbReference type="EMBL" id="MPC36712.1"/>
    </source>
</evidence>
<organism evidence="1 2">
    <name type="scientific">Portunus trituberculatus</name>
    <name type="common">Swimming crab</name>
    <name type="synonym">Neptunus trituberculatus</name>
    <dbReference type="NCBI Taxonomy" id="210409"/>
    <lineage>
        <taxon>Eukaryota</taxon>
        <taxon>Metazoa</taxon>
        <taxon>Ecdysozoa</taxon>
        <taxon>Arthropoda</taxon>
        <taxon>Crustacea</taxon>
        <taxon>Multicrustacea</taxon>
        <taxon>Malacostraca</taxon>
        <taxon>Eumalacostraca</taxon>
        <taxon>Eucarida</taxon>
        <taxon>Decapoda</taxon>
        <taxon>Pleocyemata</taxon>
        <taxon>Brachyura</taxon>
        <taxon>Eubrachyura</taxon>
        <taxon>Portunoidea</taxon>
        <taxon>Portunidae</taxon>
        <taxon>Portuninae</taxon>
        <taxon>Portunus</taxon>
    </lineage>
</organism>